<dbReference type="GO" id="GO:0016772">
    <property type="term" value="F:transferase activity, transferring phosphorus-containing groups"/>
    <property type="evidence" value="ECO:0007669"/>
    <property type="project" value="InterPro"/>
</dbReference>
<comment type="caution">
    <text evidence="2">The sequence shown here is derived from an EMBL/GenBank/DDBJ whole genome shotgun (WGS) entry which is preliminary data.</text>
</comment>
<dbReference type="Proteomes" id="UP000031599">
    <property type="component" value="Unassembled WGS sequence"/>
</dbReference>
<dbReference type="Pfam" id="PF00391">
    <property type="entry name" value="PEP-utilizers"/>
    <property type="match status" value="1"/>
</dbReference>
<feature type="domain" description="PEP-utilising enzyme mobile" evidence="1">
    <location>
        <begin position="32"/>
        <end position="80"/>
    </location>
</feature>
<dbReference type="Gene3D" id="3.50.30.10">
    <property type="entry name" value="Phosphohistidine domain"/>
    <property type="match status" value="1"/>
</dbReference>
<dbReference type="InterPro" id="IPR051549">
    <property type="entry name" value="PEP_Utilizing_Enz"/>
</dbReference>
<gene>
    <name evidence="2" type="ORF">DB30_02790</name>
</gene>
<dbReference type="PANTHER" id="PTHR43615:SF1">
    <property type="entry name" value="PPDK_N DOMAIN-CONTAINING PROTEIN"/>
    <property type="match status" value="1"/>
</dbReference>
<sequence length="86" mass="8982">MPRTAASIDWNTNTAWRQPRCEPAAAGVYGHGALATEIGGTLSHGAVVARELGLPAVVDLPDATRIFTTGQRVRLNADAGTLEALD</sequence>
<evidence type="ECO:0000313" key="3">
    <source>
        <dbReference type="Proteomes" id="UP000031599"/>
    </source>
</evidence>
<organism evidence="2 3">
    <name type="scientific">Enhygromyxa salina</name>
    <dbReference type="NCBI Taxonomy" id="215803"/>
    <lineage>
        <taxon>Bacteria</taxon>
        <taxon>Pseudomonadati</taxon>
        <taxon>Myxococcota</taxon>
        <taxon>Polyangia</taxon>
        <taxon>Nannocystales</taxon>
        <taxon>Nannocystaceae</taxon>
        <taxon>Enhygromyxa</taxon>
    </lineage>
</organism>
<evidence type="ECO:0000313" key="2">
    <source>
        <dbReference type="EMBL" id="KIG17757.1"/>
    </source>
</evidence>
<dbReference type="SUPFAM" id="SSF52009">
    <property type="entry name" value="Phosphohistidine domain"/>
    <property type="match status" value="1"/>
</dbReference>
<dbReference type="InterPro" id="IPR008279">
    <property type="entry name" value="PEP-util_enz_mobile_dom"/>
</dbReference>
<name>A0A0C2DDP1_9BACT</name>
<dbReference type="PANTHER" id="PTHR43615">
    <property type="entry name" value="PHOSPHOENOLPYRUVATE SYNTHASE-RELATED"/>
    <property type="match status" value="1"/>
</dbReference>
<keyword evidence="2" id="KW-0670">Pyruvate</keyword>
<proteinExistence type="predicted"/>
<dbReference type="InterPro" id="IPR036637">
    <property type="entry name" value="Phosphohistidine_dom_sf"/>
</dbReference>
<protein>
    <submittedName>
        <fullName evidence="2">Phosphoenolpyruvate synthase</fullName>
    </submittedName>
</protein>
<dbReference type="AlphaFoldDB" id="A0A0C2DDP1"/>
<accession>A0A0C2DDP1</accession>
<reference evidence="2 3" key="1">
    <citation type="submission" date="2014-12" db="EMBL/GenBank/DDBJ databases">
        <title>Genome assembly of Enhygromyxa salina DSM 15201.</title>
        <authorList>
            <person name="Sharma G."/>
            <person name="Subramanian S."/>
        </authorList>
    </citation>
    <scope>NUCLEOTIDE SEQUENCE [LARGE SCALE GENOMIC DNA]</scope>
    <source>
        <strain evidence="2 3">DSM 15201</strain>
    </source>
</reference>
<dbReference type="EMBL" id="JMCC02000020">
    <property type="protein sequence ID" value="KIG17757.1"/>
    <property type="molecule type" value="Genomic_DNA"/>
</dbReference>
<dbReference type="RefSeq" id="WP_052547904.1">
    <property type="nucleotide sequence ID" value="NZ_JMCC02000020.1"/>
</dbReference>
<evidence type="ECO:0000259" key="1">
    <source>
        <dbReference type="Pfam" id="PF00391"/>
    </source>
</evidence>